<keyword evidence="3" id="KW-1185">Reference proteome</keyword>
<dbReference type="AlphaFoldDB" id="A0A0K9PUX8"/>
<name>A0A0K9PUX8_ZOSMR</name>
<sequence>MIVCFCCRFLRSLVVSSVAFNSNPSSFSVPSFFRSTSALGKEWAVMEKRRSWQWTKGIVVLKQSPFAEAVLVAEKTTACPDLAFPEVPVSAPLRSLLWAPRRSRTLLPLRRFQMFLLLRRM</sequence>
<gene>
    <name evidence="2" type="ORF">ZOSMA_159G00070</name>
</gene>
<feature type="chain" id="PRO_5005528264" description="Secreted protein" evidence="1">
    <location>
        <begin position="20"/>
        <end position="121"/>
    </location>
</feature>
<evidence type="ECO:0000313" key="3">
    <source>
        <dbReference type="Proteomes" id="UP000036987"/>
    </source>
</evidence>
<evidence type="ECO:0000256" key="1">
    <source>
        <dbReference type="SAM" id="SignalP"/>
    </source>
</evidence>
<proteinExistence type="predicted"/>
<keyword evidence="1" id="KW-0732">Signal</keyword>
<feature type="signal peptide" evidence="1">
    <location>
        <begin position="1"/>
        <end position="19"/>
    </location>
</feature>
<comment type="caution">
    <text evidence="2">The sequence shown here is derived from an EMBL/GenBank/DDBJ whole genome shotgun (WGS) entry which is preliminary data.</text>
</comment>
<evidence type="ECO:0008006" key="4">
    <source>
        <dbReference type="Google" id="ProtNLM"/>
    </source>
</evidence>
<dbReference type="Proteomes" id="UP000036987">
    <property type="component" value="Unassembled WGS sequence"/>
</dbReference>
<accession>A0A0K9PUX8</accession>
<reference evidence="3" key="1">
    <citation type="journal article" date="2016" name="Nature">
        <title>The genome of the seagrass Zostera marina reveals angiosperm adaptation to the sea.</title>
        <authorList>
            <person name="Olsen J.L."/>
            <person name="Rouze P."/>
            <person name="Verhelst B."/>
            <person name="Lin Y.-C."/>
            <person name="Bayer T."/>
            <person name="Collen J."/>
            <person name="Dattolo E."/>
            <person name="De Paoli E."/>
            <person name="Dittami S."/>
            <person name="Maumus F."/>
            <person name="Michel G."/>
            <person name="Kersting A."/>
            <person name="Lauritano C."/>
            <person name="Lohaus R."/>
            <person name="Toepel M."/>
            <person name="Tonon T."/>
            <person name="Vanneste K."/>
            <person name="Amirebrahimi M."/>
            <person name="Brakel J."/>
            <person name="Bostroem C."/>
            <person name="Chovatia M."/>
            <person name="Grimwood J."/>
            <person name="Jenkins J.W."/>
            <person name="Jueterbock A."/>
            <person name="Mraz A."/>
            <person name="Stam W.T."/>
            <person name="Tice H."/>
            <person name="Bornberg-Bauer E."/>
            <person name="Green P.J."/>
            <person name="Pearson G.A."/>
            <person name="Procaccini G."/>
            <person name="Duarte C.M."/>
            <person name="Schmutz J."/>
            <person name="Reusch T.B.H."/>
            <person name="Van de Peer Y."/>
        </authorList>
    </citation>
    <scope>NUCLEOTIDE SEQUENCE [LARGE SCALE GENOMIC DNA]</scope>
    <source>
        <strain evidence="3">cv. Finnish</strain>
    </source>
</reference>
<organism evidence="2 3">
    <name type="scientific">Zostera marina</name>
    <name type="common">Eelgrass</name>
    <dbReference type="NCBI Taxonomy" id="29655"/>
    <lineage>
        <taxon>Eukaryota</taxon>
        <taxon>Viridiplantae</taxon>
        <taxon>Streptophyta</taxon>
        <taxon>Embryophyta</taxon>
        <taxon>Tracheophyta</taxon>
        <taxon>Spermatophyta</taxon>
        <taxon>Magnoliopsida</taxon>
        <taxon>Liliopsida</taxon>
        <taxon>Zosteraceae</taxon>
        <taxon>Zostera</taxon>
    </lineage>
</organism>
<evidence type="ECO:0000313" key="2">
    <source>
        <dbReference type="EMBL" id="KMZ72843.1"/>
    </source>
</evidence>
<protein>
    <recommendedName>
        <fullName evidence="4">Secreted protein</fullName>
    </recommendedName>
</protein>
<dbReference type="EMBL" id="LFYR01000619">
    <property type="protein sequence ID" value="KMZ72843.1"/>
    <property type="molecule type" value="Genomic_DNA"/>
</dbReference>